<dbReference type="AlphaFoldDB" id="A0A645ANR9"/>
<sequence>MPAQQCFVVIPHGEKTAAVYLRLRRQDYRHRAGVFFTVKRFARSGVFDRDLHVVYAGIAPAVGVDVAEGMVAYQRRGP</sequence>
<name>A0A645ANR9_9ZZZZ</name>
<proteinExistence type="predicted"/>
<comment type="caution">
    <text evidence="1">The sequence shown here is derived from an EMBL/GenBank/DDBJ whole genome shotgun (WGS) entry which is preliminary data.</text>
</comment>
<gene>
    <name evidence="1" type="ORF">SDC9_101466</name>
</gene>
<accession>A0A645ANR9</accession>
<dbReference type="EMBL" id="VSSQ01014914">
    <property type="protein sequence ID" value="MPM54687.1"/>
    <property type="molecule type" value="Genomic_DNA"/>
</dbReference>
<evidence type="ECO:0000313" key="1">
    <source>
        <dbReference type="EMBL" id="MPM54687.1"/>
    </source>
</evidence>
<protein>
    <submittedName>
        <fullName evidence="1">Uncharacterized protein</fullName>
    </submittedName>
</protein>
<organism evidence="1">
    <name type="scientific">bioreactor metagenome</name>
    <dbReference type="NCBI Taxonomy" id="1076179"/>
    <lineage>
        <taxon>unclassified sequences</taxon>
        <taxon>metagenomes</taxon>
        <taxon>ecological metagenomes</taxon>
    </lineage>
</organism>
<reference evidence="1" key="1">
    <citation type="submission" date="2019-08" db="EMBL/GenBank/DDBJ databases">
        <authorList>
            <person name="Kucharzyk K."/>
            <person name="Murdoch R.W."/>
            <person name="Higgins S."/>
            <person name="Loffler F."/>
        </authorList>
    </citation>
    <scope>NUCLEOTIDE SEQUENCE</scope>
</reference>